<sequence precursor="true">MPVPSPSSDPDHNWRRSLLVAVPCAALAFLSGAWFEQRTPEPIELDLYAYPLLGVLMGLMWLGLLLRRVSVAQSVNAIVWTASAFFFAKFAFLLTRTPTLDVTAEMTETFFWIPALYVLSFFVPNVRIARTVSLAFFGLILAGTALYTARWATVPSATPVLFALLQLNLANLTLLALTVSFIGFKERYARAEVRSETLQRLAYTDLLTSLPNRLQLMQELHRTLDHAQLSGLPVSLLYIDIDGFKSANDTLGHEAGDVVLREIAERLRALSRPSDVVARLTGDEFVVALWNTDVHDAERLAARVLQDLTRPIPYAGQTLLITSSIGISNAPLHSTDAGTLLRQADSAMYQVKHSGKNAVRLYAPELDAAIEGRARLERALQGALTRGELHLHYQPLYALDSARPMKVEALMRWTHPELGVVSPAEFIPVAETSGLIVPLGAWALNEACAQLARWRAQGLPDVRMCVNVAPLQLAHPNFTRTVEAALHASGLDGHLLELEVTESSVMRSAEATSDVLRELRALGVTLAIDDFGTGYSSLSYLRDLPIQTVKVDRSFVRDLGSPRVAPQYALALIEAIVSIAGTLDLDVTAEGIETPEQLALLRDLGCAHGQGYFLARPGPPEQAEAVLRRDAVRAP</sequence>
<reference evidence="4 5" key="1">
    <citation type="journal article" date="2011" name="Stand. Genomic Sci.">
        <title>Complete genome sequence of Deinococcus maricopensis type strain (LB-34).</title>
        <authorList>
            <person name="Pukall R."/>
            <person name="Zeytun A."/>
            <person name="Lucas S."/>
            <person name="Lapidus A."/>
            <person name="Hammon N."/>
            <person name="Deshpande S."/>
            <person name="Nolan M."/>
            <person name="Cheng J.F."/>
            <person name="Pitluck S."/>
            <person name="Liolios K."/>
            <person name="Pagani I."/>
            <person name="Mikhailova N."/>
            <person name="Ivanova N."/>
            <person name="Mavromatis K."/>
            <person name="Pati A."/>
            <person name="Tapia R."/>
            <person name="Han C."/>
            <person name="Goodwin L."/>
            <person name="Chen A."/>
            <person name="Palaniappan K."/>
            <person name="Land M."/>
            <person name="Hauser L."/>
            <person name="Chang Y.J."/>
            <person name="Jeffries C.D."/>
            <person name="Brambilla E.M."/>
            <person name="Rohde M."/>
            <person name="Goker M."/>
            <person name="Detter J.C."/>
            <person name="Woyke T."/>
            <person name="Bristow J."/>
            <person name="Eisen J.A."/>
            <person name="Markowitz V."/>
            <person name="Hugenholtz P."/>
            <person name="Kyrpides N.C."/>
            <person name="Klenk H.P."/>
        </authorList>
    </citation>
    <scope>NUCLEOTIDE SEQUENCE [LARGE SCALE GENOMIC DNA]</scope>
    <source>
        <strain evidence="5">DSM 21211 / LMG 22137 / NRRL B-23946 / LB-34</strain>
    </source>
</reference>
<dbReference type="SMART" id="SM00052">
    <property type="entry name" value="EAL"/>
    <property type="match status" value="1"/>
</dbReference>
<feature type="transmembrane region" description="Helical" evidence="1">
    <location>
        <begin position="47"/>
        <end position="66"/>
    </location>
</feature>
<dbReference type="RefSeq" id="WP_013557271.1">
    <property type="nucleotide sequence ID" value="NC_014958.1"/>
</dbReference>
<reference evidence="5" key="2">
    <citation type="submission" date="2011-01" db="EMBL/GenBank/DDBJ databases">
        <title>The complete genome of Deinococcus maricopensis DSM 21211.</title>
        <authorList>
            <consortium name="US DOE Joint Genome Institute (JGI-PGF)"/>
            <person name="Lucas S."/>
            <person name="Copeland A."/>
            <person name="Lapidus A."/>
            <person name="Goodwin L."/>
            <person name="Pitluck S."/>
            <person name="Kyrpides N."/>
            <person name="Mavromatis K."/>
            <person name="Pagani I."/>
            <person name="Ivanova N."/>
            <person name="Ovchinnikova G."/>
            <person name="Zeytun A."/>
            <person name="Detter J.C."/>
            <person name="Han C."/>
            <person name="Land M."/>
            <person name="Hauser L."/>
            <person name="Markowitz V."/>
            <person name="Cheng J.-F."/>
            <person name="Hugenholtz P."/>
            <person name="Woyke T."/>
            <person name="Wu D."/>
            <person name="Pukall R."/>
            <person name="Gehrich-Schroeter G."/>
            <person name="Brambilla E."/>
            <person name="Klenk H.-P."/>
            <person name="Eisen J.A."/>
        </authorList>
    </citation>
    <scope>NUCLEOTIDE SEQUENCE [LARGE SCALE GENOMIC DNA]</scope>
    <source>
        <strain evidence="5">DSM 21211 / LMG 22137 / NRRL B-23946 / LB-34</strain>
    </source>
</reference>
<dbReference type="Proteomes" id="UP000008635">
    <property type="component" value="Chromosome"/>
</dbReference>
<feature type="transmembrane region" description="Helical" evidence="1">
    <location>
        <begin position="78"/>
        <end position="97"/>
    </location>
</feature>
<evidence type="ECO:0000313" key="4">
    <source>
        <dbReference type="EMBL" id="ADV67766.1"/>
    </source>
</evidence>
<dbReference type="SUPFAM" id="SSF55073">
    <property type="entry name" value="Nucleotide cyclase"/>
    <property type="match status" value="1"/>
</dbReference>
<dbReference type="NCBIfam" id="TIGR00254">
    <property type="entry name" value="GGDEF"/>
    <property type="match status" value="1"/>
</dbReference>
<evidence type="ECO:0000256" key="1">
    <source>
        <dbReference type="SAM" id="Phobius"/>
    </source>
</evidence>
<dbReference type="CDD" id="cd01948">
    <property type="entry name" value="EAL"/>
    <property type="match status" value="1"/>
</dbReference>
<feature type="transmembrane region" description="Helical" evidence="1">
    <location>
        <begin position="109"/>
        <end position="126"/>
    </location>
</feature>
<dbReference type="PROSITE" id="PS50883">
    <property type="entry name" value="EAL"/>
    <property type="match status" value="1"/>
</dbReference>
<feature type="domain" description="EAL" evidence="2">
    <location>
        <begin position="373"/>
        <end position="631"/>
    </location>
</feature>
<protein>
    <submittedName>
        <fullName evidence="4">Diguanylate cyclase/phosphodiesterase</fullName>
    </submittedName>
</protein>
<dbReference type="CDD" id="cd01949">
    <property type="entry name" value="GGDEF"/>
    <property type="match status" value="1"/>
</dbReference>
<keyword evidence="1" id="KW-1133">Transmembrane helix</keyword>
<dbReference type="KEGG" id="dmr:Deima_2124"/>
<feature type="transmembrane region" description="Helical" evidence="1">
    <location>
        <begin position="160"/>
        <end position="184"/>
    </location>
</feature>
<dbReference type="InterPro" id="IPR029787">
    <property type="entry name" value="Nucleotide_cyclase"/>
</dbReference>
<accession>E8U9M7</accession>
<evidence type="ECO:0000259" key="2">
    <source>
        <dbReference type="PROSITE" id="PS50883"/>
    </source>
</evidence>
<dbReference type="InterPro" id="IPR000160">
    <property type="entry name" value="GGDEF_dom"/>
</dbReference>
<feature type="transmembrane region" description="Helical" evidence="1">
    <location>
        <begin position="133"/>
        <end position="154"/>
    </location>
</feature>
<gene>
    <name evidence="4" type="ordered locus">Deima_2124</name>
</gene>
<keyword evidence="5" id="KW-1185">Reference proteome</keyword>
<keyword evidence="1" id="KW-0812">Transmembrane</keyword>
<name>E8U9M7_DEIML</name>
<dbReference type="STRING" id="709986.Deima_2124"/>
<organism evidence="4 5">
    <name type="scientific">Deinococcus maricopensis (strain DSM 21211 / LMG 22137 / NRRL B-23946 / LB-34)</name>
    <dbReference type="NCBI Taxonomy" id="709986"/>
    <lineage>
        <taxon>Bacteria</taxon>
        <taxon>Thermotogati</taxon>
        <taxon>Deinococcota</taxon>
        <taxon>Deinococci</taxon>
        <taxon>Deinococcales</taxon>
        <taxon>Deinococcaceae</taxon>
        <taxon>Deinococcus</taxon>
    </lineage>
</organism>
<dbReference type="SUPFAM" id="SSF141868">
    <property type="entry name" value="EAL domain-like"/>
    <property type="match status" value="1"/>
</dbReference>
<keyword evidence="1" id="KW-0472">Membrane</keyword>
<dbReference type="AlphaFoldDB" id="E8U9M7"/>
<dbReference type="Gene3D" id="3.20.20.450">
    <property type="entry name" value="EAL domain"/>
    <property type="match status" value="1"/>
</dbReference>
<feature type="domain" description="GGDEF" evidence="3">
    <location>
        <begin position="232"/>
        <end position="364"/>
    </location>
</feature>
<dbReference type="InterPro" id="IPR043128">
    <property type="entry name" value="Rev_trsase/Diguanyl_cyclase"/>
</dbReference>
<dbReference type="InterPro" id="IPR035919">
    <property type="entry name" value="EAL_sf"/>
</dbReference>
<dbReference type="FunFam" id="3.30.70.270:FF:000001">
    <property type="entry name" value="Diguanylate cyclase domain protein"/>
    <property type="match status" value="1"/>
</dbReference>
<dbReference type="PANTHER" id="PTHR44757:SF2">
    <property type="entry name" value="BIOFILM ARCHITECTURE MAINTENANCE PROTEIN MBAA"/>
    <property type="match status" value="1"/>
</dbReference>
<evidence type="ECO:0000259" key="3">
    <source>
        <dbReference type="PROSITE" id="PS50887"/>
    </source>
</evidence>
<proteinExistence type="predicted"/>
<dbReference type="SMART" id="SM00267">
    <property type="entry name" value="GGDEF"/>
    <property type="match status" value="1"/>
</dbReference>
<evidence type="ECO:0000313" key="5">
    <source>
        <dbReference type="Proteomes" id="UP000008635"/>
    </source>
</evidence>
<dbReference type="PROSITE" id="PS50887">
    <property type="entry name" value="GGDEF"/>
    <property type="match status" value="1"/>
</dbReference>
<dbReference type="HOGENOM" id="CLU_000445_70_50_0"/>
<dbReference type="EMBL" id="CP002454">
    <property type="protein sequence ID" value="ADV67766.1"/>
    <property type="molecule type" value="Genomic_DNA"/>
</dbReference>
<feature type="transmembrane region" description="Helical" evidence="1">
    <location>
        <begin position="18"/>
        <end position="35"/>
    </location>
</feature>
<dbReference type="OrthoDB" id="67308at2"/>
<dbReference type="InterPro" id="IPR052155">
    <property type="entry name" value="Biofilm_reg_signaling"/>
</dbReference>
<dbReference type="PANTHER" id="PTHR44757">
    <property type="entry name" value="DIGUANYLATE CYCLASE DGCP"/>
    <property type="match status" value="1"/>
</dbReference>
<dbReference type="eggNOG" id="COG5001">
    <property type="taxonomic scope" value="Bacteria"/>
</dbReference>
<dbReference type="InterPro" id="IPR001633">
    <property type="entry name" value="EAL_dom"/>
</dbReference>
<dbReference type="Pfam" id="PF00990">
    <property type="entry name" value="GGDEF"/>
    <property type="match status" value="1"/>
</dbReference>
<dbReference type="Pfam" id="PF00563">
    <property type="entry name" value="EAL"/>
    <property type="match status" value="1"/>
</dbReference>
<dbReference type="Gene3D" id="3.30.70.270">
    <property type="match status" value="1"/>
</dbReference>